<dbReference type="KEGG" id="hat:RC74_04425"/>
<name>A0A126UX10_9RHOB</name>
<dbReference type="RefSeq" id="WP_039000051.1">
    <property type="nucleotide sequence ID" value="NZ_CP014327.1"/>
</dbReference>
<keyword evidence="3" id="KW-1185">Reference proteome</keyword>
<dbReference type="Proteomes" id="UP000070371">
    <property type="component" value="Chromosome"/>
</dbReference>
<evidence type="ECO:0000259" key="1">
    <source>
        <dbReference type="Pfam" id="PF20078"/>
    </source>
</evidence>
<reference evidence="2 3" key="1">
    <citation type="submission" date="2016-02" db="EMBL/GenBank/DDBJ databases">
        <title>Complete genome sequence of Halocynthiibacter arcticus PAMC 20958t from arctic marine sediment.</title>
        <authorList>
            <person name="Lee Y.M."/>
            <person name="Baek K."/>
            <person name="Lee H.K."/>
            <person name="Shin S.C."/>
        </authorList>
    </citation>
    <scope>NUCLEOTIDE SEQUENCE [LARGE SCALE GENOMIC DNA]</scope>
    <source>
        <strain evidence="2">PAMC 20958</strain>
    </source>
</reference>
<dbReference type="Pfam" id="PF20078">
    <property type="entry name" value="DUF6473"/>
    <property type="match status" value="1"/>
</dbReference>
<proteinExistence type="predicted"/>
<evidence type="ECO:0000313" key="2">
    <source>
        <dbReference type="EMBL" id="AML50622.1"/>
    </source>
</evidence>
<organism evidence="2 3">
    <name type="scientific">Falsihalocynthiibacter arcticus</name>
    <dbReference type="NCBI Taxonomy" id="1579316"/>
    <lineage>
        <taxon>Bacteria</taxon>
        <taxon>Pseudomonadati</taxon>
        <taxon>Pseudomonadota</taxon>
        <taxon>Alphaproteobacteria</taxon>
        <taxon>Rhodobacterales</taxon>
        <taxon>Roseobacteraceae</taxon>
        <taxon>Falsihalocynthiibacter</taxon>
    </lineage>
</organism>
<sequence>MAYENLSEGALDYLPCRYGKSKLLFRGPRKKMDGNYIAVIGGTETYGKFIEKPFTELVEDDVSTTSINFGCVNAGADVFLNEPAILDACSKARVTVIQAMGAQNMSNRFYAVHPRRNDRFLKASVLLKMVFREVDFTDFHFTRHMLSTLKKLSEERFALVEDEIKEAWKARMQIMLEKIEGKTVMLWIDDSNPEGKSDLGHDPLFVDREMIEAIRPYCTKVVEVNLSDQAKSEGVAGMIYPEMEEPMAKEMMGMRAHREIAKSLSNALRDML</sequence>
<feature type="domain" description="DUF6473" evidence="1">
    <location>
        <begin position="1"/>
        <end position="271"/>
    </location>
</feature>
<dbReference type="STRING" id="1579316.RC74_04425"/>
<dbReference type="OrthoDB" id="7838347at2"/>
<evidence type="ECO:0000313" key="3">
    <source>
        <dbReference type="Proteomes" id="UP000070371"/>
    </source>
</evidence>
<dbReference type="InterPro" id="IPR045524">
    <property type="entry name" value="DUF6473"/>
</dbReference>
<protein>
    <recommendedName>
        <fullName evidence="1">DUF6473 domain-containing protein</fullName>
    </recommendedName>
</protein>
<accession>A0A126UX10</accession>
<dbReference type="AlphaFoldDB" id="A0A126UX10"/>
<dbReference type="EMBL" id="CP014327">
    <property type="protein sequence ID" value="AML50622.1"/>
    <property type="molecule type" value="Genomic_DNA"/>
</dbReference>
<gene>
    <name evidence="2" type="ORF">RC74_04425</name>
</gene>